<dbReference type="SUPFAM" id="SSF46689">
    <property type="entry name" value="Homeodomain-like"/>
    <property type="match status" value="1"/>
</dbReference>
<dbReference type="Gene3D" id="1.10.357.10">
    <property type="entry name" value="Tetracycline Repressor, domain 2"/>
    <property type="match status" value="1"/>
</dbReference>
<evidence type="ECO:0000259" key="5">
    <source>
        <dbReference type="PROSITE" id="PS50977"/>
    </source>
</evidence>
<dbReference type="AlphaFoldDB" id="A0A2S6IR17"/>
<dbReference type="SUPFAM" id="SSF48498">
    <property type="entry name" value="Tetracyclin repressor-like, C-terminal domain"/>
    <property type="match status" value="1"/>
</dbReference>
<dbReference type="PROSITE" id="PS50977">
    <property type="entry name" value="HTH_TETR_2"/>
    <property type="match status" value="1"/>
</dbReference>
<dbReference type="InterPro" id="IPR011075">
    <property type="entry name" value="TetR_C"/>
</dbReference>
<reference evidence="6 7" key="1">
    <citation type="submission" date="2018-02" db="EMBL/GenBank/DDBJ databases">
        <title>Genomic Encyclopedia of Archaeal and Bacterial Type Strains, Phase II (KMG-II): from individual species to whole genera.</title>
        <authorList>
            <person name="Goeker M."/>
        </authorList>
    </citation>
    <scope>NUCLEOTIDE SEQUENCE [LARGE SCALE GENOMIC DNA]</scope>
    <source>
        <strain evidence="6 7">DSM 16809</strain>
    </source>
</reference>
<keyword evidence="2 4" id="KW-0238">DNA-binding</keyword>
<dbReference type="Pfam" id="PF16925">
    <property type="entry name" value="TetR_C_13"/>
    <property type="match status" value="1"/>
</dbReference>
<dbReference type="InterPro" id="IPR036271">
    <property type="entry name" value="Tet_transcr_reg_TetR-rel_C_sf"/>
</dbReference>
<proteinExistence type="predicted"/>
<evidence type="ECO:0000256" key="1">
    <source>
        <dbReference type="ARBA" id="ARBA00023015"/>
    </source>
</evidence>
<sequence length="199" mass="22549">MRNPKHTKATILKESANLFNVQGYKATSLSDITTATGLTKGAIYKHFKNKEDLEQQALRSLGRQMFDILNKEIKDATSYESKIEVFFTFFKNYLVNPPYAGGCPLLNSAVESDDANPVLRQQSFGMLVTFKSTLRRIMESAKKRNHIKENTDVDQMVHVYIATLEGAMMMSKLERNNDAITTCIDFLRNLNQSILVAVK</sequence>
<keyword evidence="3" id="KW-0804">Transcription</keyword>
<evidence type="ECO:0000313" key="6">
    <source>
        <dbReference type="EMBL" id="PPK96580.1"/>
    </source>
</evidence>
<dbReference type="PROSITE" id="PS01081">
    <property type="entry name" value="HTH_TETR_1"/>
    <property type="match status" value="1"/>
</dbReference>
<dbReference type="PANTHER" id="PTHR47506">
    <property type="entry name" value="TRANSCRIPTIONAL REGULATORY PROTEIN"/>
    <property type="match status" value="1"/>
</dbReference>
<dbReference type="GO" id="GO:0003677">
    <property type="term" value="F:DNA binding"/>
    <property type="evidence" value="ECO:0007669"/>
    <property type="project" value="UniProtKB-UniRule"/>
</dbReference>
<keyword evidence="1" id="KW-0805">Transcription regulation</keyword>
<evidence type="ECO:0000256" key="3">
    <source>
        <dbReference type="ARBA" id="ARBA00023163"/>
    </source>
</evidence>
<dbReference type="Pfam" id="PF00440">
    <property type="entry name" value="TetR_N"/>
    <property type="match status" value="1"/>
</dbReference>
<dbReference type="PRINTS" id="PR00455">
    <property type="entry name" value="HTHTETR"/>
</dbReference>
<evidence type="ECO:0000256" key="4">
    <source>
        <dbReference type="PROSITE-ProRule" id="PRU00335"/>
    </source>
</evidence>
<dbReference type="OrthoDB" id="9798857at2"/>
<accession>A0A2S6IR17</accession>
<gene>
    <name evidence="6" type="ORF">LY01_00403</name>
</gene>
<protein>
    <submittedName>
        <fullName evidence="6">TetR family transcriptional regulator</fullName>
    </submittedName>
</protein>
<evidence type="ECO:0000313" key="7">
    <source>
        <dbReference type="Proteomes" id="UP000239002"/>
    </source>
</evidence>
<name>A0A2S6IR17_9FLAO</name>
<comment type="caution">
    <text evidence="6">The sequence shown here is derived from an EMBL/GenBank/DDBJ whole genome shotgun (WGS) entry which is preliminary data.</text>
</comment>
<feature type="DNA-binding region" description="H-T-H motif" evidence="4">
    <location>
        <begin position="28"/>
        <end position="47"/>
    </location>
</feature>
<dbReference type="PANTHER" id="PTHR47506:SF3">
    <property type="entry name" value="HTH-TYPE TRANSCRIPTIONAL REGULATOR LMRA"/>
    <property type="match status" value="1"/>
</dbReference>
<keyword evidence="7" id="KW-1185">Reference proteome</keyword>
<dbReference type="RefSeq" id="WP_104514131.1">
    <property type="nucleotide sequence ID" value="NZ_MQVW01000027.1"/>
</dbReference>
<dbReference type="Proteomes" id="UP000239002">
    <property type="component" value="Unassembled WGS sequence"/>
</dbReference>
<dbReference type="InterPro" id="IPR023772">
    <property type="entry name" value="DNA-bd_HTH_TetR-type_CS"/>
</dbReference>
<dbReference type="EMBL" id="PTJE01000001">
    <property type="protein sequence ID" value="PPK96580.1"/>
    <property type="molecule type" value="Genomic_DNA"/>
</dbReference>
<feature type="domain" description="HTH tetR-type" evidence="5">
    <location>
        <begin position="5"/>
        <end position="65"/>
    </location>
</feature>
<organism evidence="6 7">
    <name type="scientific">Nonlabens xylanidelens</name>
    <dbReference type="NCBI Taxonomy" id="191564"/>
    <lineage>
        <taxon>Bacteria</taxon>
        <taxon>Pseudomonadati</taxon>
        <taxon>Bacteroidota</taxon>
        <taxon>Flavobacteriia</taxon>
        <taxon>Flavobacteriales</taxon>
        <taxon>Flavobacteriaceae</taxon>
        <taxon>Nonlabens</taxon>
    </lineage>
</organism>
<dbReference type="InterPro" id="IPR001647">
    <property type="entry name" value="HTH_TetR"/>
</dbReference>
<evidence type="ECO:0000256" key="2">
    <source>
        <dbReference type="ARBA" id="ARBA00023125"/>
    </source>
</evidence>
<dbReference type="InterPro" id="IPR009057">
    <property type="entry name" value="Homeodomain-like_sf"/>
</dbReference>